<organism evidence="2 3">
    <name type="scientific">Segatella cerevisiae</name>
    <dbReference type="NCBI Taxonomy" id="2053716"/>
    <lineage>
        <taxon>Bacteria</taxon>
        <taxon>Pseudomonadati</taxon>
        <taxon>Bacteroidota</taxon>
        <taxon>Bacteroidia</taxon>
        <taxon>Bacteroidales</taxon>
        <taxon>Prevotellaceae</taxon>
        <taxon>Segatella</taxon>
    </lineage>
</organism>
<evidence type="ECO:0000256" key="1">
    <source>
        <dbReference type="ARBA" id="ARBA00022801"/>
    </source>
</evidence>
<comment type="caution">
    <text evidence="2">The sequence shown here is derived from an EMBL/GenBank/DDBJ whole genome shotgun (WGS) entry which is preliminary data.</text>
</comment>
<dbReference type="InterPro" id="IPR031924">
    <property type="entry name" value="GH115"/>
</dbReference>
<keyword evidence="3" id="KW-1185">Reference proteome</keyword>
<dbReference type="Proteomes" id="UP001204015">
    <property type="component" value="Unassembled WGS sequence"/>
</dbReference>
<name>A0ABT1BYB0_9BACT</name>
<proteinExistence type="predicted"/>
<dbReference type="RefSeq" id="WP_252761428.1">
    <property type="nucleotide sequence ID" value="NZ_JAMXLY010000037.1"/>
</dbReference>
<evidence type="ECO:0000313" key="2">
    <source>
        <dbReference type="EMBL" id="MCO6026070.1"/>
    </source>
</evidence>
<accession>A0ABT1BYB0</accession>
<dbReference type="Gene3D" id="2.60.120.260">
    <property type="entry name" value="Galactose-binding domain-like"/>
    <property type="match status" value="1"/>
</dbReference>
<sequence>MKAQDVVWFNGSQAVSYNLQKKVSPVVQTAVDLFSQDMKSVTGRRAERKDNSTIEIYQLDKASNKEFKNLGEDLVPIKKFITRKESFYIGNRRKKIIIVGSDGIGTAYGILELSQMAGVSPWADLSDIVPTRQKYLIMKSGFQTIQSPAVARRGIMVLPKEETASDNNDYENILKLLLRLKGDLVVTNDGGRHSFNSKSFHSLAAKYGISVEDEFNIKNPSILPLAYVQDRDHPLDITKKQPGYVLEFLKQIQDRKTWIAAIHMPYAASYNLDLFFNMAWNPTYTNANRLTDNYQQWLSLQFGSTLGAKLLPLMTEYYRLTGICKPEFLDKADFNTGEFGNELDRYIATWEDLAKRLEHEDYLVPQEKQEAYFANIKYPILVSAYTTKMNLEAQDARHIARPGLFFQDTEALEAAANSLEAYQQIQKLNKEYPDFPTVSAPDLPGKLTDKQVLQYHTERNEDLQPLAAELDQVVALNANSYTNATYGTTIIPLLGHSNEAVEVPQNGELTFNFRNDNISDDSGVIRIATIPGKDYSYSVNIDGNTLKYVTTTTTLADQLRGQTVTTIPVYLPSGEHTLRLKALSSNVVFDQWMYDDDEDRIFYVFPVTY</sequence>
<dbReference type="Pfam" id="PF15979">
    <property type="entry name" value="Glyco_hydro_115"/>
    <property type="match status" value="1"/>
</dbReference>
<dbReference type="EMBL" id="JAMXLY010000037">
    <property type="protein sequence ID" value="MCO6026070.1"/>
    <property type="molecule type" value="Genomic_DNA"/>
</dbReference>
<protein>
    <submittedName>
        <fullName evidence="2">Glycosyl hydrolase 115 family protein</fullName>
    </submittedName>
</protein>
<dbReference type="InterPro" id="IPR029018">
    <property type="entry name" value="Hex-like_dom2"/>
</dbReference>
<reference evidence="2 3" key="1">
    <citation type="submission" date="2022-06" db="EMBL/GenBank/DDBJ databases">
        <title>A taxonomic note on the genus Prevotella: Description of four novel genera and emended description of the genera Hallella and Xylanibacter.</title>
        <authorList>
            <person name="Hitch T.C.A."/>
        </authorList>
    </citation>
    <scope>NUCLEOTIDE SEQUENCE [LARGE SCALE GENOMIC DNA]</scope>
    <source>
        <strain evidence="2 3">DSM 100619</strain>
    </source>
</reference>
<evidence type="ECO:0000313" key="3">
    <source>
        <dbReference type="Proteomes" id="UP001204015"/>
    </source>
</evidence>
<dbReference type="PANTHER" id="PTHR37842:SF2">
    <property type="entry name" value="GYLCOSYL HYDROLASE 115 C-TERMINAL DOMAIN-CONTAINING PROTEIN"/>
    <property type="match status" value="1"/>
</dbReference>
<dbReference type="SUPFAM" id="SSF55545">
    <property type="entry name" value="beta-N-acetylhexosaminidase-like domain"/>
    <property type="match status" value="1"/>
</dbReference>
<gene>
    <name evidence="2" type="ORF">NG821_09505</name>
</gene>
<dbReference type="Gene3D" id="3.30.379.10">
    <property type="entry name" value="Chitobiase/beta-hexosaminidase domain 2-like"/>
    <property type="match status" value="1"/>
</dbReference>
<dbReference type="GO" id="GO:0016787">
    <property type="term" value="F:hydrolase activity"/>
    <property type="evidence" value="ECO:0007669"/>
    <property type="project" value="UniProtKB-KW"/>
</dbReference>
<dbReference type="Gene3D" id="1.20.58.2150">
    <property type="match status" value="1"/>
</dbReference>
<dbReference type="PANTHER" id="PTHR37842">
    <property type="match status" value="1"/>
</dbReference>
<keyword evidence="1 2" id="KW-0378">Hydrolase</keyword>